<comment type="caution">
    <text evidence="2">The sequence shown here is derived from an EMBL/GenBank/DDBJ whole genome shotgun (WGS) entry which is preliminary data.</text>
</comment>
<evidence type="ECO:0000313" key="2">
    <source>
        <dbReference type="EMBL" id="PKI41176.1"/>
    </source>
</evidence>
<feature type="compositionally biased region" description="Polar residues" evidence="1">
    <location>
        <begin position="57"/>
        <end position="76"/>
    </location>
</feature>
<proteinExistence type="predicted"/>
<dbReference type="EMBL" id="PGOL01003450">
    <property type="protein sequence ID" value="PKI41176.1"/>
    <property type="molecule type" value="Genomic_DNA"/>
</dbReference>
<keyword evidence="3" id="KW-1185">Reference proteome</keyword>
<evidence type="ECO:0000313" key="3">
    <source>
        <dbReference type="Proteomes" id="UP000233551"/>
    </source>
</evidence>
<dbReference type="AlphaFoldDB" id="A0A2I0ICQ2"/>
<evidence type="ECO:0000256" key="1">
    <source>
        <dbReference type="SAM" id="MobiDB-lite"/>
    </source>
</evidence>
<protein>
    <submittedName>
        <fullName evidence="2">Uncharacterized protein</fullName>
    </submittedName>
</protein>
<feature type="region of interest" description="Disordered" evidence="1">
    <location>
        <begin position="53"/>
        <end position="88"/>
    </location>
</feature>
<reference evidence="2 3" key="1">
    <citation type="submission" date="2017-11" db="EMBL/GenBank/DDBJ databases">
        <title>De-novo sequencing of pomegranate (Punica granatum L.) genome.</title>
        <authorList>
            <person name="Akparov Z."/>
            <person name="Amiraslanov A."/>
            <person name="Hajiyeva S."/>
            <person name="Abbasov M."/>
            <person name="Kaur K."/>
            <person name="Hamwieh A."/>
            <person name="Solovyev V."/>
            <person name="Salamov A."/>
            <person name="Braich B."/>
            <person name="Kosarev P."/>
            <person name="Mahmoud A."/>
            <person name="Hajiyev E."/>
            <person name="Babayeva S."/>
            <person name="Izzatullayeva V."/>
            <person name="Mammadov A."/>
            <person name="Mammadov A."/>
            <person name="Sharifova S."/>
            <person name="Ojaghi J."/>
            <person name="Eynullazada K."/>
            <person name="Bayramov B."/>
            <person name="Abdulazimova A."/>
            <person name="Shahmuradov I."/>
        </authorList>
    </citation>
    <scope>NUCLEOTIDE SEQUENCE [LARGE SCALE GENOMIC DNA]</scope>
    <source>
        <strain evidence="3">cv. AG2017</strain>
        <tissue evidence="2">Leaf</tissue>
    </source>
</reference>
<gene>
    <name evidence="2" type="ORF">CRG98_038433</name>
</gene>
<name>A0A2I0ICQ2_PUNGR</name>
<sequence length="349" mass="39147">MARLSTLTRSSIGSPTELNRPRRILLQAQWAAKHVQQMWELRQTLIPDPSRYVGAPSWSSSPTSQDRGIPNKQATAPTAGPVSGKSMPHGHIPDAIVQQILNRATNGDRHQPLRPHGITPEIFTAFRTSCPVLQVHLYSFPNFVSTFTTFRTLRPWTSRPHLLLFGLRIHIYYFLDSASTNFASTFTAFNGLRPGNLPLSTGFGLAIYRFPRALAWHFTAFHGLRPGILPLSMGFGLASYRFPRSSPWHLPLSTGFGLATYRFPRASAWQFTAFHRLRLGNLPLSTGFGLTFYRFRLHFTAFHGFRPSILSLSTGFGLQFIAFHGLRPGYLPLSTGFGLAIYYFPRALA</sequence>
<organism evidence="2 3">
    <name type="scientific">Punica granatum</name>
    <name type="common">Pomegranate</name>
    <dbReference type="NCBI Taxonomy" id="22663"/>
    <lineage>
        <taxon>Eukaryota</taxon>
        <taxon>Viridiplantae</taxon>
        <taxon>Streptophyta</taxon>
        <taxon>Embryophyta</taxon>
        <taxon>Tracheophyta</taxon>
        <taxon>Spermatophyta</taxon>
        <taxon>Magnoliopsida</taxon>
        <taxon>eudicotyledons</taxon>
        <taxon>Gunneridae</taxon>
        <taxon>Pentapetalae</taxon>
        <taxon>rosids</taxon>
        <taxon>malvids</taxon>
        <taxon>Myrtales</taxon>
        <taxon>Lythraceae</taxon>
        <taxon>Punica</taxon>
    </lineage>
</organism>
<accession>A0A2I0ICQ2</accession>
<dbReference type="Proteomes" id="UP000233551">
    <property type="component" value="Unassembled WGS sequence"/>
</dbReference>